<dbReference type="PANTHER" id="PTHR30126">
    <property type="entry name" value="HTH-TYPE TRANSCRIPTIONAL REGULATOR"/>
    <property type="match status" value="1"/>
</dbReference>
<evidence type="ECO:0000256" key="1">
    <source>
        <dbReference type="ARBA" id="ARBA00009437"/>
    </source>
</evidence>
<dbReference type="PRINTS" id="PR00039">
    <property type="entry name" value="HTHLYSR"/>
</dbReference>
<dbReference type="Pfam" id="PF00126">
    <property type="entry name" value="HTH_1"/>
    <property type="match status" value="1"/>
</dbReference>
<dbReference type="InterPro" id="IPR036388">
    <property type="entry name" value="WH-like_DNA-bd_sf"/>
</dbReference>
<dbReference type="RefSeq" id="WP_091830566.1">
    <property type="nucleotide sequence ID" value="NZ_FNZK01000006.1"/>
</dbReference>
<dbReference type="PROSITE" id="PS50931">
    <property type="entry name" value="HTH_LYSR"/>
    <property type="match status" value="1"/>
</dbReference>
<dbReference type="Gene3D" id="1.10.10.10">
    <property type="entry name" value="Winged helix-like DNA-binding domain superfamily/Winged helix DNA-binding domain"/>
    <property type="match status" value="1"/>
</dbReference>
<gene>
    <name evidence="6" type="ORF">SAMN05660742_10628</name>
</gene>
<sequence>MNLHALRIFTAVASIKSVTEAAEILSISQPAVTMQIRNLERETGLKLIEANGRGMKLTNAGKFLFKQAEYLFDMEKDLEHKLEQFKNGELEDLRIASTYLPANFLLPLGLAQFKKAAPSVNVKLYSGNSMETLERLIHYKADAAFVVKEAWQQPELNLIHLMDLDFWFIVPKGHKYAGKEISLSDLVQEPFLLREEGSSTREILFALCKVHGVANPKIGVQFHGLNESIHAVIAGYGTMLAPSLAVEKHLQRNEVGRVHVKGIKIKRPVYFCSRKTDKELSPHIIKILAIIKQKFVQS</sequence>
<comment type="similarity">
    <text evidence="1">Belongs to the LysR transcriptional regulatory family.</text>
</comment>
<dbReference type="PANTHER" id="PTHR30126:SF40">
    <property type="entry name" value="HTH-TYPE TRANSCRIPTIONAL REGULATOR GLTR"/>
    <property type="match status" value="1"/>
</dbReference>
<dbReference type="STRING" id="84035.SAMN05660742_10628"/>
<feature type="domain" description="HTH lysR-type" evidence="5">
    <location>
        <begin position="1"/>
        <end position="58"/>
    </location>
</feature>
<dbReference type="Gene3D" id="3.40.190.10">
    <property type="entry name" value="Periplasmic binding protein-like II"/>
    <property type="match status" value="2"/>
</dbReference>
<evidence type="ECO:0000256" key="2">
    <source>
        <dbReference type="ARBA" id="ARBA00023015"/>
    </source>
</evidence>
<dbReference type="SUPFAM" id="SSF53850">
    <property type="entry name" value="Periplasmic binding protein-like II"/>
    <property type="match status" value="1"/>
</dbReference>
<proteinExistence type="inferred from homology"/>
<accession>A0A1H6Y0X8</accession>
<dbReference type="EMBL" id="FNZK01000006">
    <property type="protein sequence ID" value="SEJ34106.1"/>
    <property type="molecule type" value="Genomic_DNA"/>
</dbReference>
<name>A0A1H6Y0X8_9FIRM</name>
<evidence type="ECO:0000313" key="7">
    <source>
        <dbReference type="Proteomes" id="UP000199662"/>
    </source>
</evidence>
<keyword evidence="2" id="KW-0805">Transcription regulation</keyword>
<evidence type="ECO:0000313" key="6">
    <source>
        <dbReference type="EMBL" id="SEJ34106.1"/>
    </source>
</evidence>
<dbReference type="InterPro" id="IPR036390">
    <property type="entry name" value="WH_DNA-bd_sf"/>
</dbReference>
<dbReference type="GO" id="GO:0003700">
    <property type="term" value="F:DNA-binding transcription factor activity"/>
    <property type="evidence" value="ECO:0007669"/>
    <property type="project" value="InterPro"/>
</dbReference>
<dbReference type="InterPro" id="IPR005119">
    <property type="entry name" value="LysR_subst-bd"/>
</dbReference>
<dbReference type="AlphaFoldDB" id="A0A1H6Y0X8"/>
<organism evidence="6 7">
    <name type="scientific">Propionispira arboris</name>
    <dbReference type="NCBI Taxonomy" id="84035"/>
    <lineage>
        <taxon>Bacteria</taxon>
        <taxon>Bacillati</taxon>
        <taxon>Bacillota</taxon>
        <taxon>Negativicutes</taxon>
        <taxon>Selenomonadales</taxon>
        <taxon>Selenomonadaceae</taxon>
        <taxon>Propionispira</taxon>
    </lineage>
</organism>
<dbReference type="GO" id="GO:0000976">
    <property type="term" value="F:transcription cis-regulatory region binding"/>
    <property type="evidence" value="ECO:0007669"/>
    <property type="project" value="TreeGrafter"/>
</dbReference>
<keyword evidence="4" id="KW-0804">Transcription</keyword>
<evidence type="ECO:0000256" key="3">
    <source>
        <dbReference type="ARBA" id="ARBA00023125"/>
    </source>
</evidence>
<evidence type="ECO:0000259" key="5">
    <source>
        <dbReference type="PROSITE" id="PS50931"/>
    </source>
</evidence>
<protein>
    <submittedName>
        <fullName evidence="6">DNA-binding transcriptional regulator, LysR family</fullName>
    </submittedName>
</protein>
<dbReference type="Pfam" id="PF03466">
    <property type="entry name" value="LysR_substrate"/>
    <property type="match status" value="1"/>
</dbReference>
<keyword evidence="7" id="KW-1185">Reference proteome</keyword>
<dbReference type="Proteomes" id="UP000199662">
    <property type="component" value="Unassembled WGS sequence"/>
</dbReference>
<dbReference type="InterPro" id="IPR000847">
    <property type="entry name" value="LysR_HTH_N"/>
</dbReference>
<dbReference type="SUPFAM" id="SSF46785">
    <property type="entry name" value="Winged helix' DNA-binding domain"/>
    <property type="match status" value="1"/>
</dbReference>
<keyword evidence="3 6" id="KW-0238">DNA-binding</keyword>
<evidence type="ECO:0000256" key="4">
    <source>
        <dbReference type="ARBA" id="ARBA00023163"/>
    </source>
</evidence>
<reference evidence="6 7" key="1">
    <citation type="submission" date="2016-10" db="EMBL/GenBank/DDBJ databases">
        <authorList>
            <person name="de Groot N.N."/>
        </authorList>
    </citation>
    <scope>NUCLEOTIDE SEQUENCE [LARGE SCALE GENOMIC DNA]</scope>
    <source>
        <strain evidence="6 7">DSM 2179</strain>
    </source>
</reference>
<dbReference type="FunFam" id="1.10.10.10:FF:000001">
    <property type="entry name" value="LysR family transcriptional regulator"/>
    <property type="match status" value="1"/>
</dbReference>